<keyword evidence="3" id="KW-0964">Secreted</keyword>
<comment type="similarity">
    <text evidence="2">Belongs to the endothelin/sarafotoxin family.</text>
</comment>
<dbReference type="PROSITE" id="PS00270">
    <property type="entry name" value="ENDOTHELIN"/>
    <property type="match status" value="2"/>
</dbReference>
<proteinExistence type="inferred from homology"/>
<protein>
    <submittedName>
        <fullName evidence="10">Endothelin-2</fullName>
    </submittedName>
</protein>
<evidence type="ECO:0000313" key="9">
    <source>
        <dbReference type="Proteomes" id="UP000504632"/>
    </source>
</evidence>
<feature type="domain" description="Endothelin-like toxin" evidence="8">
    <location>
        <begin position="92"/>
        <end position="113"/>
    </location>
</feature>
<reference evidence="10" key="1">
    <citation type="submission" date="2025-08" db="UniProtKB">
        <authorList>
            <consortium name="RefSeq"/>
        </authorList>
    </citation>
    <scope>IDENTIFICATION</scope>
</reference>
<dbReference type="InterPro" id="IPR020475">
    <property type="entry name" value="Endothelin"/>
</dbReference>
<evidence type="ECO:0000256" key="2">
    <source>
        <dbReference type="ARBA" id="ARBA00010959"/>
    </source>
</evidence>
<evidence type="ECO:0000256" key="1">
    <source>
        <dbReference type="ARBA" id="ARBA00004613"/>
    </source>
</evidence>
<dbReference type="GO" id="GO:0003100">
    <property type="term" value="P:regulation of systemic arterial blood pressure by endothelin"/>
    <property type="evidence" value="ECO:0007669"/>
    <property type="project" value="TreeGrafter"/>
</dbReference>
<dbReference type="FunCoup" id="A0A6J2WPJ5">
    <property type="interactions" value="107"/>
</dbReference>
<dbReference type="OrthoDB" id="8873756at2759"/>
<comment type="subcellular location">
    <subcellularLocation>
        <location evidence="1">Secreted</location>
    </subcellularLocation>
</comment>
<feature type="region of interest" description="Disordered" evidence="6">
    <location>
        <begin position="151"/>
        <end position="170"/>
    </location>
</feature>
<dbReference type="Pfam" id="PF00322">
    <property type="entry name" value="Endothelin"/>
    <property type="match status" value="1"/>
</dbReference>
<dbReference type="GO" id="GO:0031708">
    <property type="term" value="F:endothelin B receptor binding"/>
    <property type="evidence" value="ECO:0007669"/>
    <property type="project" value="TreeGrafter"/>
</dbReference>
<dbReference type="GO" id="GO:0019229">
    <property type="term" value="P:regulation of vasoconstriction"/>
    <property type="evidence" value="ECO:0007669"/>
    <property type="project" value="InterPro"/>
</dbReference>
<sequence length="170" mass="18882">MALSTLTCLAVVFTIFILLQEGFSLPVSGQSENAVNSAPKRIRTKRCSCNNWNDKECIYFCHLDIIWVNTPSKITPYGLGSPLSRRRRSTERCQCANPNDLTCSSYCHTSSEDPNLVIVSPLENHSDNKDRTSNDLLTSIRRVVKANLLAAKRSSSPRKKPLRASIPNAG</sequence>
<dbReference type="GO" id="GO:0005615">
    <property type="term" value="C:extracellular space"/>
    <property type="evidence" value="ECO:0007669"/>
    <property type="project" value="TreeGrafter"/>
</dbReference>
<evidence type="ECO:0000256" key="6">
    <source>
        <dbReference type="SAM" id="MobiDB-lite"/>
    </source>
</evidence>
<dbReference type="PRINTS" id="PR00365">
    <property type="entry name" value="ENDOTHELIN"/>
</dbReference>
<keyword evidence="4" id="KW-0838">Vasoactive</keyword>
<keyword evidence="9" id="KW-1185">Reference proteome</keyword>
<keyword evidence="7" id="KW-0732">Signal</keyword>
<name>A0A6J2WPJ5_CHACN</name>
<evidence type="ECO:0000256" key="7">
    <source>
        <dbReference type="SAM" id="SignalP"/>
    </source>
</evidence>
<accession>A0A6J2WPJ5</accession>
<dbReference type="PANTHER" id="PTHR13874">
    <property type="entry name" value="ENDOTHELIN"/>
    <property type="match status" value="1"/>
</dbReference>
<dbReference type="Proteomes" id="UP000504632">
    <property type="component" value="Chromosome 12"/>
</dbReference>
<evidence type="ECO:0000256" key="5">
    <source>
        <dbReference type="ARBA" id="ARBA00023322"/>
    </source>
</evidence>
<keyword evidence="5" id="KW-0839">Vasoconstrictor</keyword>
<feature type="chain" id="PRO_5026899410" evidence="7">
    <location>
        <begin position="25"/>
        <end position="170"/>
    </location>
</feature>
<dbReference type="GO" id="GO:0006874">
    <property type="term" value="P:intracellular calcium ion homeostasis"/>
    <property type="evidence" value="ECO:0007669"/>
    <property type="project" value="TreeGrafter"/>
</dbReference>
<feature type="signal peptide" evidence="7">
    <location>
        <begin position="1"/>
        <end position="24"/>
    </location>
</feature>
<dbReference type="GO" id="GO:0005179">
    <property type="term" value="F:hormone activity"/>
    <property type="evidence" value="ECO:0007669"/>
    <property type="project" value="TreeGrafter"/>
</dbReference>
<dbReference type="PANTHER" id="PTHR13874:SF9">
    <property type="entry name" value="ENDOTHELIN-2"/>
    <property type="match status" value="1"/>
</dbReference>
<evidence type="ECO:0000259" key="8">
    <source>
        <dbReference type="SMART" id="SM00272"/>
    </source>
</evidence>
<dbReference type="GO" id="GO:0014826">
    <property type="term" value="P:vein smooth muscle contraction"/>
    <property type="evidence" value="ECO:0007669"/>
    <property type="project" value="TreeGrafter"/>
</dbReference>
<evidence type="ECO:0000313" key="10">
    <source>
        <dbReference type="RefSeq" id="XP_030645331.1"/>
    </source>
</evidence>
<dbReference type="InParanoid" id="A0A6J2WPJ5"/>
<evidence type="ECO:0000256" key="3">
    <source>
        <dbReference type="ARBA" id="ARBA00022525"/>
    </source>
</evidence>
<dbReference type="InterPro" id="IPR001928">
    <property type="entry name" value="Endothln-like_toxin"/>
</dbReference>
<dbReference type="SMART" id="SM00272">
    <property type="entry name" value="END"/>
    <property type="match status" value="2"/>
</dbReference>
<dbReference type="AlphaFoldDB" id="A0A6J2WPJ5"/>
<organism evidence="9 10">
    <name type="scientific">Chanos chanos</name>
    <name type="common">Milkfish</name>
    <name type="synonym">Mugil chanos</name>
    <dbReference type="NCBI Taxonomy" id="29144"/>
    <lineage>
        <taxon>Eukaryota</taxon>
        <taxon>Metazoa</taxon>
        <taxon>Chordata</taxon>
        <taxon>Craniata</taxon>
        <taxon>Vertebrata</taxon>
        <taxon>Euteleostomi</taxon>
        <taxon>Actinopterygii</taxon>
        <taxon>Neopterygii</taxon>
        <taxon>Teleostei</taxon>
        <taxon>Ostariophysi</taxon>
        <taxon>Gonorynchiformes</taxon>
        <taxon>Chanidae</taxon>
        <taxon>Chanos</taxon>
    </lineage>
</organism>
<gene>
    <name evidence="10" type="primary">edn2</name>
</gene>
<dbReference type="CTD" id="1907"/>
<dbReference type="RefSeq" id="XP_030645331.1">
    <property type="nucleotide sequence ID" value="XM_030789471.1"/>
</dbReference>
<feature type="domain" description="Endothelin-like toxin" evidence="8">
    <location>
        <begin position="46"/>
        <end position="67"/>
    </location>
</feature>
<evidence type="ECO:0000256" key="4">
    <source>
        <dbReference type="ARBA" id="ARBA00022858"/>
    </source>
</evidence>
<dbReference type="GeneID" id="115825682"/>
<dbReference type="InterPro" id="IPR019764">
    <property type="entry name" value="Endothelin_toxin_CS"/>
</dbReference>